<gene>
    <name evidence="11" type="primary">LOC109719663</name>
</gene>
<accession>A0A6P5G0Y5</accession>
<dbReference type="Gene3D" id="1.10.10.60">
    <property type="entry name" value="Homeodomain-like"/>
    <property type="match status" value="2"/>
</dbReference>
<feature type="domain" description="HTH myb-type" evidence="9">
    <location>
        <begin position="9"/>
        <end position="65"/>
    </location>
</feature>
<comment type="subcellular location">
    <subcellularLocation>
        <location evidence="1">Nucleus</location>
    </subcellularLocation>
</comment>
<dbReference type="CDD" id="cd00167">
    <property type="entry name" value="SANT"/>
    <property type="match status" value="2"/>
</dbReference>
<dbReference type="FunFam" id="1.10.10.60:FF:000221">
    <property type="entry name" value="MYB transcription factor"/>
    <property type="match status" value="1"/>
</dbReference>
<keyword evidence="10" id="KW-1185">Reference proteome</keyword>
<evidence type="ECO:0000256" key="6">
    <source>
        <dbReference type="ARBA" id="ARBA00023242"/>
    </source>
</evidence>
<reference evidence="11" key="2">
    <citation type="submission" date="2025-08" db="UniProtKB">
        <authorList>
            <consortium name="RefSeq"/>
        </authorList>
    </citation>
    <scope>IDENTIFICATION</scope>
    <source>
        <tissue evidence="11">Leaf</tissue>
    </source>
</reference>
<dbReference type="OrthoDB" id="2143914at2759"/>
<dbReference type="InterPro" id="IPR001005">
    <property type="entry name" value="SANT/Myb"/>
</dbReference>
<keyword evidence="5" id="KW-0804">Transcription</keyword>
<name>A0A6P5G0Y5_ANACO</name>
<dbReference type="InterPro" id="IPR051953">
    <property type="entry name" value="Plant_SW-associated_TFs"/>
</dbReference>
<dbReference type="PROSITE" id="PS51294">
    <property type="entry name" value="HTH_MYB"/>
    <property type="match status" value="2"/>
</dbReference>
<feature type="region of interest" description="Disordered" evidence="7">
    <location>
        <begin position="118"/>
        <end position="153"/>
    </location>
</feature>
<keyword evidence="3" id="KW-0805">Transcription regulation</keyword>
<organism evidence="10 11">
    <name type="scientific">Ananas comosus</name>
    <name type="common">Pineapple</name>
    <name type="synonym">Ananas ananas</name>
    <dbReference type="NCBI Taxonomy" id="4615"/>
    <lineage>
        <taxon>Eukaryota</taxon>
        <taxon>Viridiplantae</taxon>
        <taxon>Streptophyta</taxon>
        <taxon>Embryophyta</taxon>
        <taxon>Tracheophyta</taxon>
        <taxon>Spermatophyta</taxon>
        <taxon>Magnoliopsida</taxon>
        <taxon>Liliopsida</taxon>
        <taxon>Poales</taxon>
        <taxon>Bromeliaceae</taxon>
        <taxon>Bromelioideae</taxon>
        <taxon>Ananas</taxon>
    </lineage>
</organism>
<feature type="compositionally biased region" description="Polar residues" evidence="7">
    <location>
        <begin position="140"/>
        <end position="151"/>
    </location>
</feature>
<sequence length="401" mass="44780">MGRHSCCYKQKLRKGLWSPEEDEKLLKHITKYGHGCWSSVPKLAGLQRCGKSCRLRWINYLRPDLKRGSFSQQEENLIIELHAVLGNRWSQIAAQLPGRTDNEIKNFWNSSIKKKLRQRGIDPNTHKPIAETEGNDDIAPTNSEKTSTSGETKLAGPAVAHLSPAIPDAAPTLMSVENTNHIEKSRPKNSMAPAKELFLDCVASQTASIGLSMNQNLPLWFNQNCRLFDGSAEFGCNTVPNMAPTLSSSIFANSVAFKSMMHLPQEKTLQDFQYLEAGNSGNNSASSGNSSNIHELQSSSYLYDSGIFPWSDLVPNKEDQMHIVGEPEDLKWSEYLNGIIPMPTNIQSQIQSQAHGFYGNIKEESQFSITGFSSCHQNQQLQHGDMYGKDFHRVSTSFDQI</sequence>
<dbReference type="SUPFAM" id="SSF46689">
    <property type="entry name" value="Homeodomain-like"/>
    <property type="match status" value="1"/>
</dbReference>
<dbReference type="FunFam" id="1.10.10.60:FF:000047">
    <property type="entry name" value="Myb transcription factor"/>
    <property type="match status" value="1"/>
</dbReference>
<dbReference type="SMART" id="SM00717">
    <property type="entry name" value="SANT"/>
    <property type="match status" value="2"/>
</dbReference>
<evidence type="ECO:0000256" key="3">
    <source>
        <dbReference type="ARBA" id="ARBA00023015"/>
    </source>
</evidence>
<protein>
    <submittedName>
        <fullName evidence="11">Transcription factor MYB86-like</fullName>
    </submittedName>
</protein>
<dbReference type="AlphaFoldDB" id="A0A6P5G0Y5"/>
<dbReference type="GO" id="GO:0003677">
    <property type="term" value="F:DNA binding"/>
    <property type="evidence" value="ECO:0007669"/>
    <property type="project" value="UniProtKB-KW"/>
</dbReference>
<reference evidence="10" key="1">
    <citation type="journal article" date="2015" name="Nat. Genet.">
        <title>The pineapple genome and the evolution of CAM photosynthesis.</title>
        <authorList>
            <person name="Ming R."/>
            <person name="VanBuren R."/>
            <person name="Wai C.M."/>
            <person name="Tang H."/>
            <person name="Schatz M.C."/>
            <person name="Bowers J.E."/>
            <person name="Lyons E."/>
            <person name="Wang M.L."/>
            <person name="Chen J."/>
            <person name="Biggers E."/>
            <person name="Zhang J."/>
            <person name="Huang L."/>
            <person name="Zhang L."/>
            <person name="Miao W."/>
            <person name="Zhang J."/>
            <person name="Ye Z."/>
            <person name="Miao C."/>
            <person name="Lin Z."/>
            <person name="Wang H."/>
            <person name="Zhou H."/>
            <person name="Yim W.C."/>
            <person name="Priest H.D."/>
            <person name="Zheng C."/>
            <person name="Woodhouse M."/>
            <person name="Edger P.P."/>
            <person name="Guyot R."/>
            <person name="Guo H.B."/>
            <person name="Guo H."/>
            <person name="Zheng G."/>
            <person name="Singh R."/>
            <person name="Sharma A."/>
            <person name="Min X."/>
            <person name="Zheng Y."/>
            <person name="Lee H."/>
            <person name="Gurtowski J."/>
            <person name="Sedlazeck F.J."/>
            <person name="Harkess A."/>
            <person name="McKain M.R."/>
            <person name="Liao Z."/>
            <person name="Fang J."/>
            <person name="Liu J."/>
            <person name="Zhang X."/>
            <person name="Zhang Q."/>
            <person name="Hu W."/>
            <person name="Qin Y."/>
            <person name="Wang K."/>
            <person name="Chen L.Y."/>
            <person name="Shirley N."/>
            <person name="Lin Y.R."/>
            <person name="Liu L.Y."/>
            <person name="Hernandez A.G."/>
            <person name="Wright C.L."/>
            <person name="Bulone V."/>
            <person name="Tuskan G.A."/>
            <person name="Heath K."/>
            <person name="Zee F."/>
            <person name="Moore P.H."/>
            <person name="Sunkar R."/>
            <person name="Leebens-Mack J.H."/>
            <person name="Mockler T."/>
            <person name="Bennetzen J.L."/>
            <person name="Freeling M."/>
            <person name="Sankoff D."/>
            <person name="Paterson A.H."/>
            <person name="Zhu X."/>
            <person name="Yang X."/>
            <person name="Smith J.A."/>
            <person name="Cushman J.C."/>
            <person name="Paull R.E."/>
            <person name="Yu Q."/>
        </authorList>
    </citation>
    <scope>NUCLEOTIDE SEQUENCE [LARGE SCALE GENOMIC DNA]</scope>
    <source>
        <strain evidence="10">cv. F153</strain>
    </source>
</reference>
<dbReference type="PANTHER" id="PTHR47997:SF75">
    <property type="entry name" value="MYB DOMAIN PROTEIN 55"/>
    <property type="match status" value="1"/>
</dbReference>
<evidence type="ECO:0000259" key="8">
    <source>
        <dbReference type="PROSITE" id="PS50090"/>
    </source>
</evidence>
<feature type="domain" description="Myb-like" evidence="8">
    <location>
        <begin position="62"/>
        <end position="112"/>
    </location>
</feature>
<keyword evidence="2" id="KW-0677">Repeat</keyword>
<dbReference type="RefSeq" id="XP_020102034.1">
    <property type="nucleotide sequence ID" value="XM_020246445.1"/>
</dbReference>
<evidence type="ECO:0000256" key="7">
    <source>
        <dbReference type="SAM" id="MobiDB-lite"/>
    </source>
</evidence>
<dbReference type="PROSITE" id="PS50090">
    <property type="entry name" value="MYB_LIKE"/>
    <property type="match status" value="2"/>
</dbReference>
<evidence type="ECO:0000313" key="11">
    <source>
        <dbReference type="RefSeq" id="XP_020102034.1"/>
    </source>
</evidence>
<feature type="domain" description="Myb-like" evidence="8">
    <location>
        <begin position="9"/>
        <end position="61"/>
    </location>
</feature>
<dbReference type="InterPro" id="IPR009057">
    <property type="entry name" value="Homeodomain-like_sf"/>
</dbReference>
<evidence type="ECO:0000313" key="10">
    <source>
        <dbReference type="Proteomes" id="UP000515123"/>
    </source>
</evidence>
<dbReference type="GeneID" id="109719663"/>
<evidence type="ECO:0000256" key="4">
    <source>
        <dbReference type="ARBA" id="ARBA00023125"/>
    </source>
</evidence>
<keyword evidence="4" id="KW-0238">DNA-binding</keyword>
<feature type="domain" description="HTH myb-type" evidence="9">
    <location>
        <begin position="66"/>
        <end position="116"/>
    </location>
</feature>
<evidence type="ECO:0000256" key="5">
    <source>
        <dbReference type="ARBA" id="ARBA00023163"/>
    </source>
</evidence>
<keyword evidence="6" id="KW-0539">Nucleus</keyword>
<dbReference type="InterPro" id="IPR017930">
    <property type="entry name" value="Myb_dom"/>
</dbReference>
<dbReference type="Proteomes" id="UP000515123">
    <property type="component" value="Linkage group 13"/>
</dbReference>
<evidence type="ECO:0000256" key="2">
    <source>
        <dbReference type="ARBA" id="ARBA00022737"/>
    </source>
</evidence>
<proteinExistence type="predicted"/>
<dbReference type="Pfam" id="PF00249">
    <property type="entry name" value="Myb_DNA-binding"/>
    <property type="match status" value="2"/>
</dbReference>
<dbReference type="PANTHER" id="PTHR47997">
    <property type="entry name" value="MYB DOMAIN PROTEIN 55"/>
    <property type="match status" value="1"/>
</dbReference>
<dbReference type="GO" id="GO:0005634">
    <property type="term" value="C:nucleus"/>
    <property type="evidence" value="ECO:0007669"/>
    <property type="project" value="UniProtKB-SubCell"/>
</dbReference>
<evidence type="ECO:0000259" key="9">
    <source>
        <dbReference type="PROSITE" id="PS51294"/>
    </source>
</evidence>
<evidence type="ECO:0000256" key="1">
    <source>
        <dbReference type="ARBA" id="ARBA00004123"/>
    </source>
</evidence>